<dbReference type="SUPFAM" id="SSF56300">
    <property type="entry name" value="Metallo-dependent phosphatases"/>
    <property type="match status" value="1"/>
</dbReference>
<dbReference type="Proteomes" id="UP000074294">
    <property type="component" value="Unassembled WGS sequence"/>
</dbReference>
<protein>
    <recommendedName>
        <fullName evidence="1">Phosphoesterase</fullName>
        <ecNumber evidence="1">3.1.4.-</ecNumber>
    </recommendedName>
</protein>
<accession>A0A147JXC2</accession>
<dbReference type="STRING" id="1776334.APZ16_05830"/>
<evidence type="ECO:0000313" key="3">
    <source>
        <dbReference type="EMBL" id="KUO41110.1"/>
    </source>
</evidence>
<dbReference type="Gene3D" id="3.60.21.10">
    <property type="match status" value="1"/>
</dbReference>
<evidence type="ECO:0000259" key="2">
    <source>
        <dbReference type="Pfam" id="PF12850"/>
    </source>
</evidence>
<feature type="domain" description="Calcineurin-like phosphoesterase" evidence="2">
    <location>
        <begin position="1"/>
        <end position="148"/>
    </location>
</feature>
<dbReference type="GO" id="GO:0016787">
    <property type="term" value="F:hydrolase activity"/>
    <property type="evidence" value="ECO:0007669"/>
    <property type="project" value="UniProtKB-UniRule"/>
</dbReference>
<dbReference type="InterPro" id="IPR029052">
    <property type="entry name" value="Metallo-depent_PP-like"/>
</dbReference>
<dbReference type="EC" id="3.1.4.-" evidence="1"/>
<comment type="caution">
    <text evidence="3">The sequence shown here is derived from an EMBL/GenBank/DDBJ whole genome shotgun (WGS) entry which is preliminary data.</text>
</comment>
<gene>
    <name evidence="3" type="ORF">APZ16_05830</name>
</gene>
<dbReference type="EMBL" id="LQMQ01000028">
    <property type="protein sequence ID" value="KUO41110.1"/>
    <property type="molecule type" value="Genomic_DNA"/>
</dbReference>
<evidence type="ECO:0000256" key="1">
    <source>
        <dbReference type="RuleBase" id="RU362039"/>
    </source>
</evidence>
<dbReference type="InterPro" id="IPR024654">
    <property type="entry name" value="Calcineurin-like_PHP_lpxH"/>
</dbReference>
<comment type="similarity">
    <text evidence="1">Belongs to the metallophosphoesterase superfamily. YfcE family.</text>
</comment>
<dbReference type="PANTHER" id="PTHR43165:SF1">
    <property type="entry name" value="PHOSPHODIESTERASE MJ0936"/>
    <property type="match status" value="1"/>
</dbReference>
<keyword evidence="1" id="KW-0479">Metal-binding</keyword>
<dbReference type="Pfam" id="PF12850">
    <property type="entry name" value="Metallophos_2"/>
    <property type="match status" value="1"/>
</dbReference>
<dbReference type="PANTHER" id="PTHR43165">
    <property type="entry name" value="METALLOPHOSPHOESTERASE"/>
    <property type="match status" value="1"/>
</dbReference>
<dbReference type="InterPro" id="IPR041802">
    <property type="entry name" value="MPP_YfcE"/>
</dbReference>
<sequence length="158" mass="17638">MSDTHDKLDAVERAIDFFNQSGVRHVLHAGDLNSAFVVPLFSRLRARLHYVWGNNDGDQEMITARFKELGLPPPENFESLKLGGRRIALLHGTHPGIVEAVVRSGMYDVVVRGHTHRAKVTGRRPLVVNPGEVCGYLTGKETVALLDLVRLRVRIIEL</sequence>
<dbReference type="InterPro" id="IPR053193">
    <property type="entry name" value="MetalloPDE_YfcE-like"/>
</dbReference>
<dbReference type="CDD" id="cd00841">
    <property type="entry name" value="MPP_YfcE"/>
    <property type="match status" value="1"/>
</dbReference>
<proteinExistence type="inferred from homology"/>
<dbReference type="InterPro" id="IPR000979">
    <property type="entry name" value="Phosphodiesterase_MJ0936/Vps29"/>
</dbReference>
<comment type="cofactor">
    <cofactor evidence="1">
        <name>a divalent metal cation</name>
        <dbReference type="ChEBI" id="CHEBI:60240"/>
    </cofactor>
</comment>
<reference evidence="3 4" key="1">
    <citation type="journal article" date="2016" name="Nat. Microbiol.">
        <title>Genomic inference of the metabolism of cosmopolitan subsurface Archaea, Hadesarchaea.</title>
        <authorList>
            <person name="Baker B.J."/>
            <person name="Saw J.H."/>
            <person name="Lind A.E."/>
            <person name="Lazar C.S."/>
            <person name="Hinrichs K.-U."/>
            <person name="Teske A.P."/>
            <person name="Ettema T.J."/>
        </authorList>
    </citation>
    <scope>NUCLEOTIDE SEQUENCE [LARGE SCALE GENOMIC DNA]</scope>
</reference>
<organism evidence="3 4">
    <name type="scientific">Hadarchaeum yellowstonense</name>
    <dbReference type="NCBI Taxonomy" id="1776334"/>
    <lineage>
        <taxon>Archaea</taxon>
        <taxon>Methanobacteriati</taxon>
        <taxon>Candidatus Hadarchaeota</taxon>
        <taxon>Candidatus Hadarchaeia</taxon>
        <taxon>Candidatus Hadarchaeales</taxon>
        <taxon>Candidatus Hadarchaeaceae</taxon>
        <taxon>Candidatus Hadarchaeum</taxon>
    </lineage>
</organism>
<dbReference type="AlphaFoldDB" id="A0A147JXC2"/>
<dbReference type="NCBIfam" id="TIGR00040">
    <property type="entry name" value="yfcE"/>
    <property type="match status" value="1"/>
</dbReference>
<evidence type="ECO:0000313" key="4">
    <source>
        <dbReference type="Proteomes" id="UP000074294"/>
    </source>
</evidence>
<dbReference type="GO" id="GO:0046872">
    <property type="term" value="F:metal ion binding"/>
    <property type="evidence" value="ECO:0007669"/>
    <property type="project" value="UniProtKB-KW"/>
</dbReference>
<name>A0A147JXC2_HADYE</name>